<dbReference type="AlphaFoldDB" id="A0AAV5M6A1"/>
<organism evidence="2 3">
    <name type="scientific">Rubroshorea leprosula</name>
    <dbReference type="NCBI Taxonomy" id="152421"/>
    <lineage>
        <taxon>Eukaryota</taxon>
        <taxon>Viridiplantae</taxon>
        <taxon>Streptophyta</taxon>
        <taxon>Embryophyta</taxon>
        <taxon>Tracheophyta</taxon>
        <taxon>Spermatophyta</taxon>
        <taxon>Magnoliopsida</taxon>
        <taxon>eudicotyledons</taxon>
        <taxon>Gunneridae</taxon>
        <taxon>Pentapetalae</taxon>
        <taxon>rosids</taxon>
        <taxon>malvids</taxon>
        <taxon>Malvales</taxon>
        <taxon>Dipterocarpaceae</taxon>
        <taxon>Rubroshorea</taxon>
    </lineage>
</organism>
<dbReference type="EMBL" id="BPVZ01000185">
    <property type="protein sequence ID" value="GKV44744.1"/>
    <property type="molecule type" value="Genomic_DNA"/>
</dbReference>
<dbReference type="PANTHER" id="PTHR47186">
    <property type="entry name" value="LEUCINE-RICH REPEAT-CONTAINING PROTEIN 57"/>
    <property type="match status" value="1"/>
</dbReference>
<dbReference type="InterPro" id="IPR057135">
    <property type="entry name" value="At4g27190-like_LRR"/>
</dbReference>
<keyword evidence="3" id="KW-1185">Reference proteome</keyword>
<sequence>MVGVKVLDLSGTRIKALPGSISNLVNLFALRLRKCQSLKYLPSLAKLRALKKLDLHEAGIEVVPQGMEMLVNLEYLDLFCSKLKEIPMGILPSLPSLQYSVVYPNSAITKRINLEEVARLSKLQSLECGIEVIQDFNYLANKSKDFESLTTYNLRLTSGMRKLFPLELLHALQNLEKIEVRECKQMGEIIASSNSDASPDKFTFPKLRELILSCLDQLKNICSAKRVMGCDSIKDVQIIECPKLKRIPLRLPLLDNGQQSPPPCLKKIEIDYYLREWWESVVELDHPNAKNILQPFLKFIPYLLHNGNKAKNASDVGSLCIVEEMRLRCIHPSPSALLSYLINSNYDLFSSKGNFSRQNNKAKENRIGLTHCQ</sequence>
<dbReference type="SUPFAM" id="SSF52058">
    <property type="entry name" value="L domain-like"/>
    <property type="match status" value="1"/>
</dbReference>
<comment type="caution">
    <text evidence="2">The sequence shown here is derived from an EMBL/GenBank/DDBJ whole genome shotgun (WGS) entry which is preliminary data.</text>
</comment>
<accession>A0AAV5M6A1</accession>
<feature type="domain" description="Disease resistance protein At4g27190-like leucine-rich repeats" evidence="1">
    <location>
        <begin position="142"/>
        <end position="247"/>
    </location>
</feature>
<protein>
    <recommendedName>
        <fullName evidence="1">Disease resistance protein At4g27190-like leucine-rich repeats domain-containing protein</fullName>
    </recommendedName>
</protein>
<name>A0AAV5M6A1_9ROSI</name>
<evidence type="ECO:0000259" key="1">
    <source>
        <dbReference type="Pfam" id="PF23247"/>
    </source>
</evidence>
<gene>
    <name evidence="2" type="ORF">SLEP1_g51903</name>
</gene>
<reference evidence="2 3" key="1">
    <citation type="journal article" date="2021" name="Commun. Biol.">
        <title>The genome of Shorea leprosula (Dipterocarpaceae) highlights the ecological relevance of drought in aseasonal tropical rainforests.</title>
        <authorList>
            <person name="Ng K.K.S."/>
            <person name="Kobayashi M.J."/>
            <person name="Fawcett J.A."/>
            <person name="Hatakeyama M."/>
            <person name="Paape T."/>
            <person name="Ng C.H."/>
            <person name="Ang C.C."/>
            <person name="Tnah L.H."/>
            <person name="Lee C.T."/>
            <person name="Nishiyama T."/>
            <person name="Sese J."/>
            <person name="O'Brien M.J."/>
            <person name="Copetti D."/>
            <person name="Mohd Noor M.I."/>
            <person name="Ong R.C."/>
            <person name="Putra M."/>
            <person name="Sireger I.Z."/>
            <person name="Indrioko S."/>
            <person name="Kosugi Y."/>
            <person name="Izuno A."/>
            <person name="Isagi Y."/>
            <person name="Lee S.L."/>
            <person name="Shimizu K.K."/>
        </authorList>
    </citation>
    <scope>NUCLEOTIDE SEQUENCE [LARGE SCALE GENOMIC DNA]</scope>
    <source>
        <strain evidence="2">214</strain>
    </source>
</reference>
<dbReference type="Pfam" id="PF23247">
    <property type="entry name" value="LRR_RPS2"/>
    <property type="match status" value="1"/>
</dbReference>
<dbReference type="Gene3D" id="3.80.10.10">
    <property type="entry name" value="Ribonuclease Inhibitor"/>
    <property type="match status" value="1"/>
</dbReference>
<dbReference type="Proteomes" id="UP001054252">
    <property type="component" value="Unassembled WGS sequence"/>
</dbReference>
<proteinExistence type="predicted"/>
<dbReference type="PANTHER" id="PTHR47186:SF20">
    <property type="entry name" value="DISEASE RESISTANCE PROTEIN RPS5-LIKE"/>
    <property type="match status" value="1"/>
</dbReference>
<evidence type="ECO:0000313" key="2">
    <source>
        <dbReference type="EMBL" id="GKV44744.1"/>
    </source>
</evidence>
<dbReference type="InterPro" id="IPR032675">
    <property type="entry name" value="LRR_dom_sf"/>
</dbReference>
<evidence type="ECO:0000313" key="3">
    <source>
        <dbReference type="Proteomes" id="UP001054252"/>
    </source>
</evidence>